<accession>A0A5N6MGE6</accession>
<evidence type="ECO:0000313" key="1">
    <source>
        <dbReference type="EMBL" id="KAD3515511.1"/>
    </source>
</evidence>
<evidence type="ECO:0000313" key="2">
    <source>
        <dbReference type="Proteomes" id="UP000326852"/>
    </source>
</evidence>
<reference evidence="1 2" key="1">
    <citation type="submission" date="2019-08" db="EMBL/GenBank/DDBJ databases">
        <title>Arthrobacter sp. nov., isolated from plateau pika and Tibetan wild ass.</title>
        <authorList>
            <person name="Ge Y."/>
        </authorList>
    </citation>
    <scope>NUCLEOTIDE SEQUENCE [LARGE SCALE GENOMIC DNA]</scope>
    <source>
        <strain evidence="1 2">785</strain>
    </source>
</reference>
<gene>
    <name evidence="1" type="ORF">GD627_13325</name>
</gene>
<keyword evidence="2" id="KW-1185">Reference proteome</keyword>
<dbReference type="Pfam" id="PF13196">
    <property type="entry name" value="DUF4012"/>
    <property type="match status" value="1"/>
</dbReference>
<comment type="caution">
    <text evidence="1">The sequence shown here is derived from an EMBL/GenBank/DDBJ whole genome shotgun (WGS) entry which is preliminary data.</text>
</comment>
<dbReference type="InterPro" id="IPR025101">
    <property type="entry name" value="DUF4012"/>
</dbReference>
<dbReference type="EMBL" id="VTFX01000005">
    <property type="protein sequence ID" value="KAD3515511.1"/>
    <property type="molecule type" value="Genomic_DNA"/>
</dbReference>
<dbReference type="Proteomes" id="UP000326852">
    <property type="component" value="Unassembled WGS sequence"/>
</dbReference>
<organism evidence="1 2">
    <name type="scientific">Arthrobacter yangruifuii</name>
    <dbReference type="NCBI Taxonomy" id="2606616"/>
    <lineage>
        <taxon>Bacteria</taxon>
        <taxon>Bacillati</taxon>
        <taxon>Actinomycetota</taxon>
        <taxon>Actinomycetes</taxon>
        <taxon>Micrococcales</taxon>
        <taxon>Micrococcaceae</taxon>
        <taxon>Arthrobacter</taxon>
    </lineage>
</organism>
<name>A0A5N6MGE6_9MICC</name>
<dbReference type="AlphaFoldDB" id="A0A5N6MGE6"/>
<sequence length="397" mass="41923">MLGADGERNYLVLVQNSAESRATGGIPGAIAVLKAANGRISLGEQSSAGAIEAFTPALDVDTDQEKLYTKRLGTQMQNVNLTPHFPTAAETAKRMWEARRPGQTIDGVLALDPVVLAHLLEATGPVDLTDPVVVSAIDGTSLPQSLTQDNVVSTLLSDVYREIEEPAAQDAYFAAVAASIFSAFTDGGGDSEQLIKALSTSAQERRLYLWSNVRDEQNIISSTALGGEVTGSDAGGASFGAYFNDGTGAKMDYYASRTVQLVQTCQHDGYGEYTVHLTVQNKAPLDAAASLPSYVTGDGAFGVEPGNFRTNYVFYGPSQALVASARINGIPVPIGAGKHGQRPVGTVTLELAPGETALIDIGFTRVVQDSEPKLQVTPSVQAVQDVIIPMDRRESCQ</sequence>
<proteinExistence type="predicted"/>
<protein>
    <submittedName>
        <fullName evidence="1">DUF4012 domain-containing protein</fullName>
    </submittedName>
</protein>